<evidence type="ECO:0008006" key="3">
    <source>
        <dbReference type="Google" id="ProtNLM"/>
    </source>
</evidence>
<organism evidence="1 2">
    <name type="scientific">Nonomuraea maritima</name>
    <dbReference type="NCBI Taxonomy" id="683260"/>
    <lineage>
        <taxon>Bacteria</taxon>
        <taxon>Bacillati</taxon>
        <taxon>Actinomycetota</taxon>
        <taxon>Actinomycetes</taxon>
        <taxon>Streptosporangiales</taxon>
        <taxon>Streptosporangiaceae</taxon>
        <taxon>Nonomuraea</taxon>
    </lineage>
</organism>
<protein>
    <recommendedName>
        <fullName evidence="3">Polyketide cyclase / dehydrase and lipid transport</fullName>
    </recommendedName>
</protein>
<dbReference type="Proteomes" id="UP000198683">
    <property type="component" value="Unassembled WGS sequence"/>
</dbReference>
<gene>
    <name evidence="1" type="ORF">SAMN05421874_119100</name>
</gene>
<dbReference type="OrthoDB" id="2590919at2"/>
<name>A0A1G9J479_9ACTN</name>
<proteinExistence type="predicted"/>
<reference evidence="1 2" key="1">
    <citation type="submission" date="2016-10" db="EMBL/GenBank/DDBJ databases">
        <authorList>
            <person name="de Groot N.N."/>
        </authorList>
    </citation>
    <scope>NUCLEOTIDE SEQUENCE [LARGE SCALE GENOMIC DNA]</scope>
    <source>
        <strain evidence="1 2">CGMCC 4.5681</strain>
    </source>
</reference>
<dbReference type="AlphaFoldDB" id="A0A1G9J479"/>
<dbReference type="STRING" id="683260.SAMN05421874_119100"/>
<evidence type="ECO:0000313" key="2">
    <source>
        <dbReference type="Proteomes" id="UP000198683"/>
    </source>
</evidence>
<keyword evidence="2" id="KW-1185">Reference proteome</keyword>
<dbReference type="EMBL" id="FNFB01000019">
    <property type="protein sequence ID" value="SDL32115.1"/>
    <property type="molecule type" value="Genomic_DNA"/>
</dbReference>
<accession>A0A1G9J479</accession>
<sequence length="117" mass="13185">MRKTLLVEVEGVVAAPVERVWRALRAARPEHVMTAEHTVAYQGGWWYRGEWSVEPDPEGARVVHRVYNVAQRLRWGVPVANRLFIGFAARTRESFAPALARIGAELGVPTRLAGRTR</sequence>
<dbReference type="RefSeq" id="WP_090770111.1">
    <property type="nucleotide sequence ID" value="NZ_FNFB01000019.1"/>
</dbReference>
<evidence type="ECO:0000313" key="1">
    <source>
        <dbReference type="EMBL" id="SDL32115.1"/>
    </source>
</evidence>